<organism evidence="1 2">
    <name type="scientific">Euphydryas editha</name>
    <name type="common">Edith's checkerspot</name>
    <dbReference type="NCBI Taxonomy" id="104508"/>
    <lineage>
        <taxon>Eukaryota</taxon>
        <taxon>Metazoa</taxon>
        <taxon>Ecdysozoa</taxon>
        <taxon>Arthropoda</taxon>
        <taxon>Hexapoda</taxon>
        <taxon>Insecta</taxon>
        <taxon>Pterygota</taxon>
        <taxon>Neoptera</taxon>
        <taxon>Endopterygota</taxon>
        <taxon>Lepidoptera</taxon>
        <taxon>Glossata</taxon>
        <taxon>Ditrysia</taxon>
        <taxon>Papilionoidea</taxon>
        <taxon>Nymphalidae</taxon>
        <taxon>Nymphalinae</taxon>
        <taxon>Euphydryas</taxon>
    </lineage>
</organism>
<comment type="caution">
    <text evidence="1">The sequence shown here is derived from an EMBL/GenBank/DDBJ whole genome shotgun (WGS) entry which is preliminary data.</text>
</comment>
<dbReference type="Proteomes" id="UP001153954">
    <property type="component" value="Unassembled WGS sequence"/>
</dbReference>
<dbReference type="AlphaFoldDB" id="A0AAU9UWH4"/>
<protein>
    <recommendedName>
        <fullName evidence="3">Reverse transcriptase domain-containing protein</fullName>
    </recommendedName>
</protein>
<evidence type="ECO:0000313" key="2">
    <source>
        <dbReference type="Proteomes" id="UP001153954"/>
    </source>
</evidence>
<proteinExistence type="predicted"/>
<sequence length="139" mass="15925">MPTDSTVNFSDFSDYIGEISALVEINGIESVFILGDFNAHPEREMPPTCPVLLDCFLNRRLAENIKIHDLHFSFKPGLSTESAIFCLKQTMNYYISRKTPVYACFLDLSKAFNLVSYNLLWKKLQYETILPPDVITIHI</sequence>
<evidence type="ECO:0008006" key="3">
    <source>
        <dbReference type="Google" id="ProtNLM"/>
    </source>
</evidence>
<name>A0AAU9UWH4_EUPED</name>
<dbReference type="EMBL" id="CAKOGL010000026">
    <property type="protein sequence ID" value="CAH2103825.1"/>
    <property type="molecule type" value="Genomic_DNA"/>
</dbReference>
<keyword evidence="2" id="KW-1185">Reference proteome</keyword>
<reference evidence="1" key="1">
    <citation type="submission" date="2022-03" db="EMBL/GenBank/DDBJ databases">
        <authorList>
            <person name="Tunstrom K."/>
        </authorList>
    </citation>
    <scope>NUCLEOTIDE SEQUENCE</scope>
</reference>
<accession>A0AAU9UWH4</accession>
<gene>
    <name evidence="1" type="ORF">EEDITHA_LOCUS18288</name>
</gene>
<evidence type="ECO:0000313" key="1">
    <source>
        <dbReference type="EMBL" id="CAH2103825.1"/>
    </source>
</evidence>